<feature type="compositionally biased region" description="Basic and acidic residues" evidence="1">
    <location>
        <begin position="325"/>
        <end position="341"/>
    </location>
</feature>
<dbReference type="InterPro" id="IPR025451">
    <property type="entry name" value="DUF4211"/>
</dbReference>
<feature type="compositionally biased region" description="Basic residues" evidence="1">
    <location>
        <begin position="280"/>
        <end position="290"/>
    </location>
</feature>
<feature type="compositionally biased region" description="Basic and acidic residues" evidence="1">
    <location>
        <begin position="150"/>
        <end position="161"/>
    </location>
</feature>
<name>A0AAN9YH59_9PEZI</name>
<feature type="region of interest" description="Disordered" evidence="1">
    <location>
        <begin position="532"/>
        <end position="558"/>
    </location>
</feature>
<evidence type="ECO:0000256" key="1">
    <source>
        <dbReference type="SAM" id="MobiDB-lite"/>
    </source>
</evidence>
<dbReference type="PANTHER" id="PTHR14689:SF0">
    <property type="entry name" value="COILED-COIL DOMAIN-CONTAINING PROTEIN 82"/>
    <property type="match status" value="1"/>
</dbReference>
<reference evidence="3 4" key="1">
    <citation type="journal article" date="2023" name="PLoS ONE">
        <title>Cytospora paraplurivora sp. nov. isolated from orchards with fruit tree decline syndrome in Ontario, Canada.</title>
        <authorList>
            <person name="Ilyukhin E."/>
            <person name="Nguyen H.D.T."/>
            <person name="Castle A.J."/>
            <person name="Ellouze W."/>
        </authorList>
    </citation>
    <scope>NUCLEOTIDE SEQUENCE [LARGE SCALE GENOMIC DNA]</scope>
    <source>
        <strain evidence="3 4">FDS-564</strain>
    </source>
</reference>
<dbReference type="EMBL" id="JAJSPL020000016">
    <property type="protein sequence ID" value="KAK7742086.1"/>
    <property type="molecule type" value="Genomic_DNA"/>
</dbReference>
<feature type="compositionally biased region" description="Polar residues" evidence="1">
    <location>
        <begin position="173"/>
        <end position="185"/>
    </location>
</feature>
<dbReference type="AlphaFoldDB" id="A0AAN9YH59"/>
<feature type="compositionally biased region" description="Acidic residues" evidence="1">
    <location>
        <begin position="132"/>
        <end position="149"/>
    </location>
</feature>
<feature type="domain" description="DUF4211" evidence="2">
    <location>
        <begin position="391"/>
        <end position="529"/>
    </location>
</feature>
<evidence type="ECO:0000313" key="4">
    <source>
        <dbReference type="Proteomes" id="UP001320245"/>
    </source>
</evidence>
<sequence length="666" mass="75093">MTSQRRRRGQQQQRLTFAPVPKSDSPGQEGLSPARVRFQSPKEASSPSSLAVHPLRMGRPKQPRQQTLESSMANAKTATPSIQQSLGGDEDAEMLPFSIGNDVQVRRRQASSPPSSSFMSKSKKPSRHVVDSDSDTPVEEDLRIDDEKTDGEGPPRHEVARRSLRRPPRHQQNDASDMQSSQSLPNLAASSDDDSDDAPLVTPRSSVRRKKSRRAVEEEGEDDDDVVVASTPAKRRRLGGKARQETSVIISDDSDSPPGRSRGQTTPESRASAGPESARKTRSSARKGHRSEKEKRMELLRRRRAGEKNLTMSDLEAEEDEEEGDRGALYDTDSDHQALDHFEDESELEAEQSIAEKSRRKGRLSKKQSVEDGGGNGGEDTENSDGNLASFIDDDDDTIGVPEEALYHMPLQFTRASRKPLKAHFRDAVEWLIHRRINPAFERDDEVYKTAWTRLNDEVMGLANSKFISSVWRPDFYRVLRARPYFETVELGTGHLATEFEKCQACGRSNHPATWAIQFKGKAYDSWTLDEIEKESDSEDSEDSDEESTDYDADGNSLPPEDKQFFVGTVCNSNAETAHNLLHWKPALRDWVDQFLENGGWLTPEKLAEREKMKAKKRRKLADEIVEDCDQRDIIKRLYADFKHNIELAQTKDTTKSSRGGRRYGR</sequence>
<feature type="compositionally biased region" description="Basic and acidic residues" evidence="1">
    <location>
        <begin position="291"/>
        <end position="300"/>
    </location>
</feature>
<keyword evidence="4" id="KW-1185">Reference proteome</keyword>
<comment type="caution">
    <text evidence="3">The sequence shown here is derived from an EMBL/GenBank/DDBJ whole genome shotgun (WGS) entry which is preliminary data.</text>
</comment>
<dbReference type="GO" id="GO:0005634">
    <property type="term" value="C:nucleus"/>
    <property type="evidence" value="ECO:0007669"/>
    <property type="project" value="TreeGrafter"/>
</dbReference>
<dbReference type="PANTHER" id="PTHR14689">
    <property type="entry name" value="PHORBOL-ESTER_DAG-TYPE DOMAIN-CONTAINING PROTEIN"/>
    <property type="match status" value="1"/>
</dbReference>
<evidence type="ECO:0000259" key="2">
    <source>
        <dbReference type="Pfam" id="PF13926"/>
    </source>
</evidence>
<protein>
    <recommendedName>
        <fullName evidence="2">DUF4211 domain-containing protein</fullName>
    </recommendedName>
</protein>
<organism evidence="3 4">
    <name type="scientific">Cytospora paraplurivora</name>
    <dbReference type="NCBI Taxonomy" id="2898453"/>
    <lineage>
        <taxon>Eukaryota</taxon>
        <taxon>Fungi</taxon>
        <taxon>Dikarya</taxon>
        <taxon>Ascomycota</taxon>
        <taxon>Pezizomycotina</taxon>
        <taxon>Sordariomycetes</taxon>
        <taxon>Sordariomycetidae</taxon>
        <taxon>Diaporthales</taxon>
        <taxon>Cytosporaceae</taxon>
        <taxon>Cytospora</taxon>
    </lineage>
</organism>
<feature type="compositionally biased region" description="Low complexity" evidence="1">
    <location>
        <begin position="111"/>
        <end position="120"/>
    </location>
</feature>
<accession>A0AAN9YH59</accession>
<dbReference type="Proteomes" id="UP001320245">
    <property type="component" value="Unassembled WGS sequence"/>
</dbReference>
<feature type="compositionally biased region" description="Acidic residues" evidence="1">
    <location>
        <begin position="315"/>
        <end position="324"/>
    </location>
</feature>
<feature type="region of interest" description="Disordered" evidence="1">
    <location>
        <begin position="1"/>
        <end position="395"/>
    </location>
</feature>
<proteinExistence type="predicted"/>
<gene>
    <name evidence="3" type="ORF">SLS53_004672</name>
</gene>
<evidence type="ECO:0000313" key="3">
    <source>
        <dbReference type="EMBL" id="KAK7742086.1"/>
    </source>
</evidence>
<feature type="compositionally biased region" description="Polar residues" evidence="1">
    <location>
        <begin position="63"/>
        <end position="86"/>
    </location>
</feature>
<feature type="compositionally biased region" description="Acidic residues" evidence="1">
    <location>
        <begin position="532"/>
        <end position="553"/>
    </location>
</feature>
<dbReference type="Pfam" id="PF13926">
    <property type="entry name" value="DUF4211"/>
    <property type="match status" value="1"/>
</dbReference>